<protein>
    <submittedName>
        <fullName evidence="3">DUF1266 domain-containing protein</fullName>
    </submittedName>
</protein>
<evidence type="ECO:0000313" key="8">
    <source>
        <dbReference type="Proteomes" id="UP000283341"/>
    </source>
</evidence>
<evidence type="ECO:0000313" key="4">
    <source>
        <dbReference type="EMBL" id="KAA5411993.1"/>
    </source>
</evidence>
<dbReference type="STRING" id="246787.BcellWH2_02680"/>
<dbReference type="Proteomes" id="UP000061809">
    <property type="component" value="Chromosome"/>
</dbReference>
<dbReference type="EMBL" id="VVYX01000067">
    <property type="protein sequence ID" value="KAA5412478.1"/>
    <property type="molecule type" value="Genomic_DNA"/>
</dbReference>
<proteinExistence type="predicted"/>
<dbReference type="KEGG" id="bcel:BcellWH2_02680"/>
<name>A0A0P0GIS1_9BACE</name>
<dbReference type="EMBL" id="QRVJ01000014">
    <property type="protein sequence ID" value="RGS35481.1"/>
    <property type="molecule type" value="Genomic_DNA"/>
</dbReference>
<gene>
    <name evidence="2" type="ORF">BcellWH2_02680</name>
    <name evidence="6" type="ORF">DWX97_16350</name>
    <name evidence="4" type="ORF">F2Y81_27310</name>
    <name evidence="3" type="ORF">F2Y86_18210</name>
    <name evidence="5" type="ORF">F2Y87_27710</name>
</gene>
<reference evidence="6 8" key="2">
    <citation type="submission" date="2018-08" db="EMBL/GenBank/DDBJ databases">
        <title>A genome reference for cultivated species of the human gut microbiota.</title>
        <authorList>
            <person name="Zou Y."/>
            <person name="Xue W."/>
            <person name="Luo G."/>
        </authorList>
    </citation>
    <scope>NUCLEOTIDE SEQUENCE [LARGE SCALE GENOMIC DNA]</scope>
    <source>
        <strain evidence="6 8">AF22-3AC</strain>
    </source>
</reference>
<evidence type="ECO:0000313" key="6">
    <source>
        <dbReference type="EMBL" id="RGS35481.1"/>
    </source>
</evidence>
<accession>A0A0P0GIS1</accession>
<dbReference type="Pfam" id="PF06889">
    <property type="entry name" value="DUF1266"/>
    <property type="match status" value="1"/>
</dbReference>
<evidence type="ECO:0000313" key="5">
    <source>
        <dbReference type="EMBL" id="KAA5412478.1"/>
    </source>
</evidence>
<dbReference type="Proteomes" id="UP000482653">
    <property type="component" value="Unassembled WGS sequence"/>
</dbReference>
<evidence type="ECO:0000313" key="9">
    <source>
        <dbReference type="Proteomes" id="UP000325055"/>
    </source>
</evidence>
<evidence type="ECO:0000313" key="2">
    <source>
        <dbReference type="EMBL" id="ALJ59919.1"/>
    </source>
</evidence>
<evidence type="ECO:0000313" key="10">
    <source>
        <dbReference type="Proteomes" id="UP000448877"/>
    </source>
</evidence>
<organism evidence="2 7">
    <name type="scientific">Bacteroides cellulosilyticus</name>
    <dbReference type="NCBI Taxonomy" id="246787"/>
    <lineage>
        <taxon>Bacteria</taxon>
        <taxon>Pseudomonadati</taxon>
        <taxon>Bacteroidota</taxon>
        <taxon>Bacteroidia</taxon>
        <taxon>Bacteroidales</taxon>
        <taxon>Bacteroidaceae</taxon>
        <taxon>Bacteroides</taxon>
    </lineage>
</organism>
<dbReference type="EMBL" id="VVYV01000086">
    <property type="protein sequence ID" value="KAA5411993.1"/>
    <property type="molecule type" value="Genomic_DNA"/>
</dbReference>
<dbReference type="eggNOG" id="ENOG5033BGA">
    <property type="taxonomic scope" value="Bacteria"/>
</dbReference>
<dbReference type="Proteomes" id="UP000448877">
    <property type="component" value="Unassembled WGS sequence"/>
</dbReference>
<dbReference type="AlphaFoldDB" id="A0A0P0GIS1"/>
<sequence>MKGNEQTGLTHFRVYTLVIYRIGVRLLLVFHRRFAEASGMVQVTVLTLFDNKRKDKSMETNSAPLFHRNPQAPPVNRNREQALLIGLMSGEQEFFYTNSLTTGRSREELSRHLSLAVRLKDKPNIQLVFNFLKEEGERSAYNIMISLFLSEHNEKKREALIKERFLGIDRFVQYCRNLSDFLVYIKENNTIEITNEDLQRGILAWDLGHLVSLARVSYDYGLLAEEEAWKYIEFAGKKCRETFACWKEIGKSFLLGQIMSYPGEENFQEAIRYFLLSTESPESPWVKCKFG</sequence>
<dbReference type="Proteomes" id="UP000283341">
    <property type="component" value="Unassembled WGS sequence"/>
</dbReference>
<evidence type="ECO:0000313" key="3">
    <source>
        <dbReference type="EMBL" id="KAA5406198.1"/>
    </source>
</evidence>
<dbReference type="EMBL" id="CP012801">
    <property type="protein sequence ID" value="ALJ59919.1"/>
    <property type="molecule type" value="Genomic_DNA"/>
</dbReference>
<reference evidence="9 10" key="3">
    <citation type="journal article" date="2019" name="Nat. Med.">
        <title>A library of human gut bacterial isolates paired with longitudinal multiomics data enables mechanistic microbiome research.</title>
        <authorList>
            <person name="Poyet M."/>
            <person name="Groussin M."/>
            <person name="Gibbons S.M."/>
            <person name="Avila-Pacheco J."/>
            <person name="Jiang X."/>
            <person name="Kearney S.M."/>
            <person name="Perrotta A.R."/>
            <person name="Berdy B."/>
            <person name="Zhao S."/>
            <person name="Lieberman T.D."/>
            <person name="Swanson P.K."/>
            <person name="Smith M."/>
            <person name="Roesemann S."/>
            <person name="Alexander J.E."/>
            <person name="Rich S.A."/>
            <person name="Livny J."/>
            <person name="Vlamakis H."/>
            <person name="Clish C."/>
            <person name="Bullock K."/>
            <person name="Deik A."/>
            <person name="Scott J."/>
            <person name="Pierce K.A."/>
            <person name="Xavier R.J."/>
            <person name="Alm E.J."/>
        </authorList>
    </citation>
    <scope>NUCLEOTIDE SEQUENCE [LARGE SCALE GENOMIC DNA]</scope>
    <source>
        <strain evidence="4 10">BIOML-A6</strain>
        <strain evidence="3 9">BIOML-A7</strain>
        <strain evidence="5 11">BIOML-A8</strain>
    </source>
</reference>
<evidence type="ECO:0000259" key="1">
    <source>
        <dbReference type="Pfam" id="PF06889"/>
    </source>
</evidence>
<reference evidence="2 7" key="1">
    <citation type="journal article" date="2015" name="Science">
        <title>Genetic determinants of in vivo fitness and diet responsiveness in multiple human gut Bacteroides.</title>
        <authorList>
            <person name="Wu M."/>
            <person name="McNulty N.P."/>
            <person name="Rodionov D.A."/>
            <person name="Khoroshkin M.S."/>
            <person name="Griffin N.W."/>
            <person name="Cheng J."/>
            <person name="Latreille P."/>
            <person name="Kerstetter R.A."/>
            <person name="Terrapon N."/>
            <person name="Henrissat B."/>
            <person name="Osterman A.L."/>
            <person name="Gordon J.I."/>
        </authorList>
    </citation>
    <scope>NUCLEOTIDE SEQUENCE [LARGE SCALE GENOMIC DNA]</scope>
    <source>
        <strain evidence="2 7">WH2</strain>
    </source>
</reference>
<feature type="domain" description="DUF1266" evidence="1">
    <location>
        <begin position="132"/>
        <end position="290"/>
    </location>
</feature>
<evidence type="ECO:0000313" key="11">
    <source>
        <dbReference type="Proteomes" id="UP000482653"/>
    </source>
</evidence>
<dbReference type="Proteomes" id="UP000325055">
    <property type="component" value="Unassembled WGS sequence"/>
</dbReference>
<dbReference type="InterPro" id="IPR009677">
    <property type="entry name" value="DUF1266"/>
</dbReference>
<dbReference type="PATRIC" id="fig|246787.4.peg.2760"/>
<dbReference type="EMBL" id="VVYW01000016">
    <property type="protein sequence ID" value="KAA5406198.1"/>
    <property type="molecule type" value="Genomic_DNA"/>
</dbReference>
<evidence type="ECO:0000313" key="7">
    <source>
        <dbReference type="Proteomes" id="UP000061809"/>
    </source>
</evidence>